<dbReference type="Gene3D" id="3.55.50.30">
    <property type="match status" value="1"/>
</dbReference>
<evidence type="ECO:0000259" key="8">
    <source>
        <dbReference type="SMART" id="SM00965"/>
    </source>
</evidence>
<keyword evidence="5" id="KW-0998">Cell outer membrane</keyword>
<dbReference type="EMBL" id="FXTN01000003">
    <property type="protein sequence ID" value="SMO55332.1"/>
    <property type="molecule type" value="Genomic_DNA"/>
</dbReference>
<dbReference type="InterPro" id="IPR001775">
    <property type="entry name" value="GspD/PilQ"/>
</dbReference>
<dbReference type="AlphaFoldDB" id="A0A521C782"/>
<dbReference type="PANTHER" id="PTHR30332:SF24">
    <property type="entry name" value="SECRETIN GSPD-RELATED"/>
    <property type="match status" value="1"/>
</dbReference>
<organism evidence="9 10">
    <name type="scientific">Pedobacter westerhofensis</name>
    <dbReference type="NCBI Taxonomy" id="425512"/>
    <lineage>
        <taxon>Bacteria</taxon>
        <taxon>Pseudomonadati</taxon>
        <taxon>Bacteroidota</taxon>
        <taxon>Sphingobacteriia</taxon>
        <taxon>Sphingobacteriales</taxon>
        <taxon>Sphingobacteriaceae</taxon>
        <taxon>Pedobacter</taxon>
    </lineage>
</organism>
<protein>
    <submittedName>
        <fullName evidence="9">Type IV pilus assembly protein PilQ</fullName>
    </submittedName>
</protein>
<proteinExistence type="inferred from homology"/>
<comment type="similarity">
    <text evidence="6">Belongs to the bacterial secretin family.</text>
</comment>
<dbReference type="SMART" id="SM00965">
    <property type="entry name" value="STN"/>
    <property type="match status" value="2"/>
</dbReference>
<evidence type="ECO:0000256" key="3">
    <source>
        <dbReference type="ARBA" id="ARBA00022729"/>
    </source>
</evidence>
<dbReference type="GO" id="GO:0019867">
    <property type="term" value="C:outer membrane"/>
    <property type="evidence" value="ECO:0007669"/>
    <property type="project" value="InterPro"/>
</dbReference>
<feature type="domain" description="Secretin/TonB short N-terminal" evidence="8">
    <location>
        <begin position="298"/>
        <end position="345"/>
    </location>
</feature>
<dbReference type="OrthoDB" id="9816579at2"/>
<evidence type="ECO:0000256" key="5">
    <source>
        <dbReference type="ARBA" id="ARBA00023237"/>
    </source>
</evidence>
<evidence type="ECO:0000256" key="6">
    <source>
        <dbReference type="RuleBase" id="RU004003"/>
    </source>
</evidence>
<evidence type="ECO:0000256" key="7">
    <source>
        <dbReference type="SAM" id="SignalP"/>
    </source>
</evidence>
<dbReference type="Proteomes" id="UP000320300">
    <property type="component" value="Unassembled WGS sequence"/>
</dbReference>
<dbReference type="InterPro" id="IPR011662">
    <property type="entry name" value="Secretin/TonB_short_N"/>
</dbReference>
<keyword evidence="2" id="KW-0813">Transport</keyword>
<keyword evidence="4" id="KW-0472">Membrane</keyword>
<feature type="chain" id="PRO_5022196834" evidence="7">
    <location>
        <begin position="32"/>
        <end position="656"/>
    </location>
</feature>
<evidence type="ECO:0000313" key="10">
    <source>
        <dbReference type="Proteomes" id="UP000320300"/>
    </source>
</evidence>
<dbReference type="GO" id="GO:0009306">
    <property type="term" value="P:protein secretion"/>
    <property type="evidence" value="ECO:0007669"/>
    <property type="project" value="InterPro"/>
</dbReference>
<evidence type="ECO:0000313" key="9">
    <source>
        <dbReference type="EMBL" id="SMO55332.1"/>
    </source>
</evidence>
<dbReference type="Pfam" id="PF00263">
    <property type="entry name" value="Secretin"/>
    <property type="match status" value="1"/>
</dbReference>
<dbReference type="InterPro" id="IPR004846">
    <property type="entry name" value="T2SS/T3SS_dom"/>
</dbReference>
<accession>A0A521C782</accession>
<dbReference type="PANTHER" id="PTHR30332">
    <property type="entry name" value="PROBABLE GENERAL SECRETION PATHWAY PROTEIN D"/>
    <property type="match status" value="1"/>
</dbReference>
<dbReference type="RefSeq" id="WP_142527475.1">
    <property type="nucleotide sequence ID" value="NZ_CBCSJO010000004.1"/>
</dbReference>
<dbReference type="GO" id="GO:0015627">
    <property type="term" value="C:type II protein secretion system complex"/>
    <property type="evidence" value="ECO:0007669"/>
    <property type="project" value="TreeGrafter"/>
</dbReference>
<comment type="subcellular location">
    <subcellularLocation>
        <location evidence="1">Membrane</location>
    </subcellularLocation>
</comment>
<keyword evidence="3 7" id="KW-0732">Signal</keyword>
<name>A0A521C782_9SPHI</name>
<keyword evidence="10" id="KW-1185">Reference proteome</keyword>
<dbReference type="InterPro" id="IPR050810">
    <property type="entry name" value="Bact_Secretion_Sys_Channel"/>
</dbReference>
<evidence type="ECO:0000256" key="1">
    <source>
        <dbReference type="ARBA" id="ARBA00004370"/>
    </source>
</evidence>
<dbReference type="PRINTS" id="PR00811">
    <property type="entry name" value="BCTERIALGSPD"/>
</dbReference>
<gene>
    <name evidence="9" type="ORF">SAMN06265348_103280</name>
</gene>
<feature type="signal peptide" evidence="7">
    <location>
        <begin position="1"/>
        <end position="31"/>
    </location>
</feature>
<feature type="domain" description="Secretin/TonB short N-terminal" evidence="8">
    <location>
        <begin position="180"/>
        <end position="230"/>
    </location>
</feature>
<evidence type="ECO:0000256" key="2">
    <source>
        <dbReference type="ARBA" id="ARBA00022448"/>
    </source>
</evidence>
<reference evidence="9 10" key="1">
    <citation type="submission" date="2017-05" db="EMBL/GenBank/DDBJ databases">
        <authorList>
            <person name="Varghese N."/>
            <person name="Submissions S."/>
        </authorList>
    </citation>
    <scope>NUCLEOTIDE SEQUENCE [LARGE SCALE GENOMIC DNA]</scope>
    <source>
        <strain evidence="9 10">DSM 19036</strain>
    </source>
</reference>
<evidence type="ECO:0000256" key="4">
    <source>
        <dbReference type="ARBA" id="ARBA00023136"/>
    </source>
</evidence>
<sequence>MRNLYPRFQFLNKIILCGILLILCHSVIVSAQTQEQTQAANERVRVVRERLNNLSITVPGLNQKVQMNVSGVSAQEFLRALAQANNLNINIDPQLNFKIFNNFTNETALNVLVFLTKEYNLDINLIGSIMSVTKSPEPRLVIPLREINARYDRPNNTLSLELNNDTLSQVARKITMISGKNVAVPNALLNKKVTAFFSDAPFETALEKLAFTNDLKLVKTNDNVYVFQALTDDEELYINADKNTSVRRNLRPVGAQSTGNNFRLQSRTVAGRKLLSVDALNVNMSDVIKTGAQEVNASYFLYSDIKGGITMRVNDISYEDLLSAIFNGTDYTYRQENGVYLIGDRKTEGLRAHKIIQLQNRSLDTIQNMIPAEWKRGVEIKEFREQNTILLSGSSPQITEIESYIRKLDKLVPMVLIEVTMIDIRKGKAIKTGISAGVADSVKTGGTVFPGLDYTFGAKSINSFLSSLGKNNSINLGRVTPNFYVSLSALETNSNVDIKSVPKLSTLNGHSAKLSIGNKRYYSTSTQNVIPSLTTQTVVTQQFTPVEANLDIDIKPIVSGDNQVTLTIKVNISDFVGDPPANQPPPTSTSKFESIIRAKNEDMIVLGGIERTESSESGSGVPVLSRIPILKWLFSSRSKATNKVVTVVFIKPTIIY</sequence>